<feature type="transmembrane region" description="Helical" evidence="1">
    <location>
        <begin position="75"/>
        <end position="95"/>
    </location>
</feature>
<keyword evidence="1" id="KW-1133">Transmembrane helix</keyword>
<evidence type="ECO:0000313" key="2">
    <source>
        <dbReference type="EMBL" id="OSJ31582.1"/>
    </source>
</evidence>
<dbReference type="RefSeq" id="WP_085401686.1">
    <property type="nucleotide sequence ID" value="NZ_NAFL01000255.1"/>
</dbReference>
<feature type="transmembrane region" description="Helical" evidence="1">
    <location>
        <begin position="131"/>
        <end position="147"/>
    </location>
</feature>
<comment type="caution">
    <text evidence="2">The sequence shown here is derived from an EMBL/GenBank/DDBJ whole genome shotgun (WGS) entry which is preliminary data.</text>
</comment>
<evidence type="ECO:0000313" key="3">
    <source>
        <dbReference type="Proteomes" id="UP000193335"/>
    </source>
</evidence>
<name>A0A1Y2JNN0_BRAJP</name>
<keyword evidence="1" id="KW-0812">Transmembrane</keyword>
<dbReference type="EMBL" id="NAFL01000255">
    <property type="protein sequence ID" value="OSJ31582.1"/>
    <property type="molecule type" value="Genomic_DNA"/>
</dbReference>
<evidence type="ECO:0000256" key="1">
    <source>
        <dbReference type="SAM" id="Phobius"/>
    </source>
</evidence>
<feature type="transmembrane region" description="Helical" evidence="1">
    <location>
        <begin position="397"/>
        <end position="418"/>
    </location>
</feature>
<organism evidence="2 3">
    <name type="scientific">Bradyrhizobium japonicum</name>
    <dbReference type="NCBI Taxonomy" id="375"/>
    <lineage>
        <taxon>Bacteria</taxon>
        <taxon>Pseudomonadati</taxon>
        <taxon>Pseudomonadota</taxon>
        <taxon>Alphaproteobacteria</taxon>
        <taxon>Hyphomicrobiales</taxon>
        <taxon>Nitrobacteraceae</taxon>
        <taxon>Bradyrhizobium</taxon>
    </lineage>
</organism>
<feature type="transmembrane region" description="Helical" evidence="1">
    <location>
        <begin position="192"/>
        <end position="214"/>
    </location>
</feature>
<feature type="transmembrane region" description="Helical" evidence="1">
    <location>
        <begin position="16"/>
        <end position="35"/>
    </location>
</feature>
<dbReference type="Proteomes" id="UP000193335">
    <property type="component" value="Unassembled WGS sequence"/>
</dbReference>
<dbReference type="AlphaFoldDB" id="A0A1Y2JNN0"/>
<proteinExistence type="predicted"/>
<sequence>MSITTDQLRAGATGSLWLRLAAVGLPLLLIAPAFWNGYPLLQWDTGGYLARWYEGYLVPSRSTVFGLYLHYGENFGFWINLAVQSLATLWLLQLTLRVLGLMQTSRFVAISLCLILSTALPWLASMLLTDIFAGLSILSLFLLVVGASRTSGLEKISLFVFTAFAAATHSATLGVLFGLCAAGWMVRPFLGARLPLAGLAQASLTIVAGGLMLVSANHALSGKWAWTPGGYGVAFGRMMQDGIVARFLSDHCPREHYKLCPYRNQLPATADEFLWGKSMFNTLGRFEGMNDEMGYIVVHSLADYPAWQAGAALRAMGQQLLHVATGEGTSVWIGHTYGIIERYIPAQIAPMRAARQQNHGLDFDHVNWLHVPVALASMLALVGLLAHALASRRLDDLTLLAATVTLALLGNAFICGVISGPHDRYGARMVWVATFVVLMALARRFGDDEPDDETSAAA</sequence>
<accession>A0A1Y2JNN0</accession>
<evidence type="ECO:0008006" key="4">
    <source>
        <dbReference type="Google" id="ProtNLM"/>
    </source>
</evidence>
<feature type="transmembrane region" description="Helical" evidence="1">
    <location>
        <begin position="107"/>
        <end position="125"/>
    </location>
</feature>
<protein>
    <recommendedName>
        <fullName evidence="4">Glycosyltransferase RgtA/B/C/D-like domain-containing protein</fullName>
    </recommendedName>
</protein>
<feature type="transmembrane region" description="Helical" evidence="1">
    <location>
        <begin position="159"/>
        <end position="186"/>
    </location>
</feature>
<gene>
    <name evidence="2" type="ORF">BSZ19_21760</name>
</gene>
<keyword evidence="1" id="KW-0472">Membrane</keyword>
<reference evidence="2 3" key="1">
    <citation type="submission" date="2017-03" db="EMBL/GenBank/DDBJ databases">
        <title>Whole genome sequences of fourteen strains of Bradyrhizobium canariense and one strain of Bradyrhizobium japonicum isolated from Lupinus (Papilionoideae: Genisteae) species in Algeria.</title>
        <authorList>
            <person name="Crovadore J."/>
            <person name="Chekireb D."/>
            <person name="Brachmann A."/>
            <person name="Chablais R."/>
            <person name="Cochard B."/>
            <person name="Lefort F."/>
        </authorList>
    </citation>
    <scope>NUCLEOTIDE SEQUENCE [LARGE SCALE GENOMIC DNA]</scope>
    <source>
        <strain evidence="2 3">UBMA197</strain>
    </source>
</reference>
<feature type="transmembrane region" description="Helical" evidence="1">
    <location>
        <begin position="368"/>
        <end position="391"/>
    </location>
</feature>
<feature type="transmembrane region" description="Helical" evidence="1">
    <location>
        <begin position="425"/>
        <end position="442"/>
    </location>
</feature>